<protein>
    <recommendedName>
        <fullName evidence="5">DNA-binding protein</fullName>
    </recommendedName>
</protein>
<feature type="coiled-coil region" evidence="1">
    <location>
        <begin position="70"/>
        <end position="97"/>
    </location>
</feature>
<sequence length="181" mass="20684">MKKLSVSELAKLYGYSRQAVYAHVKKGNLSKGSDGLIDFAEALRVFGEPQKNDSTVNRSQSTNSQNLTEVDLLKRQVDILEKQLNQAVQRENQALERESFYQEQIEAMQRLLEAPKTNMTTFTDQKSNQDIATDPRLEPEPNYDELTTSENKEILVPEHVKPEPRKRGLFGRVLNAVFDND</sequence>
<feature type="compositionally biased region" description="Basic and acidic residues" evidence="2">
    <location>
        <begin position="150"/>
        <end position="160"/>
    </location>
</feature>
<dbReference type="EMBL" id="ADMT01000251">
    <property type="protein sequence ID" value="EFF81050.1"/>
    <property type="molecule type" value="Genomic_DNA"/>
</dbReference>
<reference evidence="4" key="1">
    <citation type="submission" date="2010-03" db="EMBL/GenBank/DDBJ databases">
        <title>Complete sequence of Mobiluncus curtisii ATCC 43063.</title>
        <authorList>
            <person name="Muzny D."/>
            <person name="Qin X."/>
            <person name="Deng J."/>
            <person name="Jiang H."/>
            <person name="Liu Y."/>
            <person name="Qu J."/>
            <person name="Song X.-Z."/>
            <person name="Zhang L."/>
            <person name="Thornton R."/>
            <person name="Coyle M."/>
            <person name="Francisco L."/>
            <person name="Jackson L."/>
            <person name="Javaid M."/>
            <person name="Korchina V."/>
            <person name="Kovar C."/>
            <person name="Mata R."/>
            <person name="Mathew T."/>
            <person name="Ngo R."/>
            <person name="Nguyen L."/>
            <person name="Nguyen N."/>
            <person name="Okwuonu G."/>
            <person name="Ongeri F."/>
            <person name="Pham C."/>
            <person name="Simmons D."/>
            <person name="Wilczek-Boney K."/>
            <person name="Hale W."/>
            <person name="Jakkamsetti A."/>
            <person name="Pham P."/>
            <person name="Ruth R."/>
            <person name="San Lucas F."/>
            <person name="Warren J."/>
            <person name="Zhang J."/>
            <person name="Zhao Z."/>
            <person name="Zhou C."/>
            <person name="Zhu D."/>
            <person name="Lee S."/>
            <person name="Bess C."/>
            <person name="Blankenburg K."/>
            <person name="Forbes L."/>
            <person name="Fu Q."/>
            <person name="Gubbala S."/>
            <person name="Hirani K."/>
            <person name="Jayaseelan J.C."/>
            <person name="Lara F."/>
            <person name="Munidasa M."/>
            <person name="Palculict T."/>
            <person name="Patil S."/>
            <person name="Pu L.-L."/>
            <person name="Saada N."/>
            <person name="Tang L."/>
            <person name="Weissenberger G."/>
            <person name="Zhu Y."/>
            <person name="Hemphill L."/>
            <person name="Shang Y."/>
            <person name="Youmans B."/>
            <person name="Ayvaz T."/>
            <person name="Ross M."/>
            <person name="Santibanez J."/>
            <person name="Aqrawi P."/>
            <person name="Gross S."/>
            <person name="Joshi V."/>
            <person name="Fowler G."/>
            <person name="Nazareth L."/>
            <person name="Reid J."/>
            <person name="Worley K."/>
            <person name="Petrosino J."/>
            <person name="Highlander S."/>
            <person name="Gibbs R."/>
            <person name="Gibbs R."/>
        </authorList>
    </citation>
    <scope>NUCLEOTIDE SEQUENCE [LARGE SCALE GENOMIC DNA]</scope>
    <source>
        <strain evidence="4">ATCC 19194</strain>
    </source>
</reference>
<evidence type="ECO:0008006" key="5">
    <source>
        <dbReference type="Google" id="ProtNLM"/>
    </source>
</evidence>
<dbReference type="HOGENOM" id="CLU_127480_0_0_6"/>
<name>D4XUS6_ACIHA</name>
<keyword evidence="1" id="KW-0175">Coiled coil</keyword>
<evidence type="ECO:0000256" key="1">
    <source>
        <dbReference type="SAM" id="Coils"/>
    </source>
</evidence>
<feature type="region of interest" description="Disordered" evidence="2">
    <location>
        <begin position="124"/>
        <end position="160"/>
    </location>
</feature>
<dbReference type="Proteomes" id="UP000003085">
    <property type="component" value="Unassembled WGS sequence"/>
</dbReference>
<gene>
    <name evidence="3" type="ORF">HMP0015_3468</name>
</gene>
<evidence type="ECO:0000256" key="2">
    <source>
        <dbReference type="SAM" id="MobiDB-lite"/>
    </source>
</evidence>
<dbReference type="AlphaFoldDB" id="D4XUS6"/>
<accession>D4XUS6</accession>
<evidence type="ECO:0000313" key="4">
    <source>
        <dbReference type="Proteomes" id="UP000003085"/>
    </source>
</evidence>
<evidence type="ECO:0000313" key="3">
    <source>
        <dbReference type="EMBL" id="EFF81050.1"/>
    </source>
</evidence>
<proteinExistence type="predicted"/>
<organism evidence="3 4">
    <name type="scientific">Acinetobacter haemolyticus ATCC 19194</name>
    <dbReference type="NCBI Taxonomy" id="707232"/>
    <lineage>
        <taxon>Bacteria</taxon>
        <taxon>Pseudomonadati</taxon>
        <taxon>Pseudomonadota</taxon>
        <taxon>Gammaproteobacteria</taxon>
        <taxon>Moraxellales</taxon>
        <taxon>Moraxellaceae</taxon>
        <taxon>Acinetobacter</taxon>
    </lineage>
</organism>
<comment type="caution">
    <text evidence="3">The sequence shown here is derived from an EMBL/GenBank/DDBJ whole genome shotgun (WGS) entry which is preliminary data.</text>
</comment>
<dbReference type="RefSeq" id="WP_004641886.1">
    <property type="nucleotide sequence ID" value="NZ_GG770443.1"/>
</dbReference>
<dbReference type="NCBIfam" id="NF038291">
    <property type="entry name" value="rep_pAB02_ORF2"/>
    <property type="match status" value="1"/>
</dbReference>
<dbReference type="InterPro" id="IPR047783">
    <property type="entry name" value="ORF2/OrfX-like"/>
</dbReference>